<evidence type="ECO:0000256" key="5">
    <source>
        <dbReference type="ARBA" id="ARBA00013061"/>
    </source>
</evidence>
<gene>
    <name evidence="13" type="primary">pgk</name>
    <name evidence="17" type="ORF">A5888_002154</name>
    <name evidence="18" type="ORF">A5888_004026</name>
</gene>
<keyword evidence="10 13" id="KW-0418">Kinase</keyword>
<feature type="binding site" evidence="14">
    <location>
        <position position="36"/>
    </location>
    <ligand>
        <name>(2R)-3-phosphoglycerate</name>
        <dbReference type="ChEBI" id="CHEBI:58272"/>
    </ligand>
</feature>
<keyword evidence="9 13" id="KW-0547">Nucleotide-binding</keyword>
<evidence type="ECO:0000256" key="16">
    <source>
        <dbReference type="RuleBase" id="RU000532"/>
    </source>
</evidence>
<keyword evidence="12 13" id="KW-0324">Glycolysis</keyword>
<evidence type="ECO:0000256" key="14">
    <source>
        <dbReference type="PIRSR" id="PIRSR000724-1"/>
    </source>
</evidence>
<dbReference type="SUPFAM" id="SSF53748">
    <property type="entry name" value="Phosphoglycerate kinase"/>
    <property type="match status" value="1"/>
</dbReference>
<dbReference type="Gene3D" id="3.40.50.1260">
    <property type="entry name" value="Phosphoglycerate kinase, N-terminal domain"/>
    <property type="match status" value="2"/>
</dbReference>
<dbReference type="Pfam" id="PF00162">
    <property type="entry name" value="PGK"/>
    <property type="match status" value="1"/>
</dbReference>
<evidence type="ECO:0000256" key="2">
    <source>
        <dbReference type="ARBA" id="ARBA00004496"/>
    </source>
</evidence>
<evidence type="ECO:0000256" key="15">
    <source>
        <dbReference type="PIRSR" id="PIRSR000724-2"/>
    </source>
</evidence>
<feature type="binding site" evidence="13">
    <location>
        <position position="36"/>
    </location>
    <ligand>
        <name>substrate</name>
    </ligand>
</feature>
<keyword evidence="11 13" id="KW-0067">ATP-binding</keyword>
<comment type="similarity">
    <text evidence="4 13 16">Belongs to the phosphoglycerate kinase family.</text>
</comment>
<evidence type="ECO:0000256" key="10">
    <source>
        <dbReference type="ARBA" id="ARBA00022777"/>
    </source>
</evidence>
<name>A0A242K6K6_9ENTE</name>
<dbReference type="RefSeq" id="WP_086349215.1">
    <property type="nucleotide sequence ID" value="NZ_CP147247.1"/>
</dbReference>
<dbReference type="HAMAP" id="MF_00145">
    <property type="entry name" value="Phosphoglyc_kinase"/>
    <property type="match status" value="1"/>
</dbReference>
<feature type="binding site" evidence="14">
    <location>
        <position position="156"/>
    </location>
    <ligand>
        <name>(2R)-3-phosphoglycerate</name>
        <dbReference type="ChEBI" id="CHEBI:58272"/>
    </ligand>
</feature>
<dbReference type="EMBL" id="NGMM01000003">
    <property type="protein sequence ID" value="OTP15940.1"/>
    <property type="molecule type" value="Genomic_DNA"/>
</dbReference>
<evidence type="ECO:0000256" key="6">
    <source>
        <dbReference type="ARBA" id="ARBA00016471"/>
    </source>
</evidence>
<dbReference type="GO" id="GO:0006094">
    <property type="term" value="P:gluconeogenesis"/>
    <property type="evidence" value="ECO:0007669"/>
    <property type="project" value="TreeGrafter"/>
</dbReference>
<feature type="binding site" evidence="13 15">
    <location>
        <begin position="353"/>
        <end position="356"/>
    </location>
    <ligand>
        <name>ATP</name>
        <dbReference type="ChEBI" id="CHEBI:30616"/>
    </ligand>
</feature>
<reference evidence="17" key="1">
    <citation type="submission" date="2017-05" db="EMBL/GenBank/DDBJ databases">
        <title>The Genome Sequence of Enterococcus sp. 9E7_DIV0242.</title>
        <authorList>
            <consortium name="The Broad Institute Genomics Platform"/>
            <consortium name="The Broad Institute Genomic Center for Infectious Diseases"/>
            <person name="Earl A."/>
            <person name="Manson A."/>
            <person name="Schwartman J."/>
            <person name="Gilmore M."/>
            <person name="Abouelleil A."/>
            <person name="Cao P."/>
            <person name="Chapman S."/>
            <person name="Cusick C."/>
            <person name="Shea T."/>
            <person name="Young S."/>
            <person name="Neafsey D."/>
            <person name="Nusbaum C."/>
            <person name="Birren B."/>
        </authorList>
    </citation>
    <scope>NUCLEOTIDE SEQUENCE [LARGE SCALE GENOMIC DNA]</scope>
    <source>
        <strain evidence="17">9E7_DIV0242</strain>
    </source>
</reference>
<dbReference type="GO" id="GO:0009986">
    <property type="term" value="C:cell surface"/>
    <property type="evidence" value="ECO:0007669"/>
    <property type="project" value="UniProtKB-ARBA"/>
</dbReference>
<dbReference type="AlphaFoldDB" id="A0A242K6K6"/>
<dbReference type="UniPathway" id="UPA00109">
    <property type="reaction ID" value="UER00185"/>
</dbReference>
<dbReference type="OrthoDB" id="9808460at2"/>
<dbReference type="FunFam" id="3.40.50.1260:FF:000001">
    <property type="entry name" value="Phosphoglycerate kinase"/>
    <property type="match status" value="1"/>
</dbReference>
<evidence type="ECO:0000313" key="18">
    <source>
        <dbReference type="EMBL" id="WYJ92253.1"/>
    </source>
</evidence>
<evidence type="ECO:0000313" key="19">
    <source>
        <dbReference type="Proteomes" id="UP000195141"/>
    </source>
</evidence>
<feature type="binding site" evidence="13 14">
    <location>
        <begin position="21"/>
        <end position="23"/>
    </location>
    <ligand>
        <name>substrate</name>
    </ligand>
</feature>
<dbReference type="PANTHER" id="PTHR11406:SF23">
    <property type="entry name" value="PHOSPHOGLYCERATE KINASE 1, CHLOROPLASTIC-RELATED"/>
    <property type="match status" value="1"/>
</dbReference>
<dbReference type="InterPro" id="IPR015824">
    <property type="entry name" value="Phosphoglycerate_kinase_N"/>
</dbReference>
<dbReference type="GO" id="GO:0005829">
    <property type="term" value="C:cytosol"/>
    <property type="evidence" value="ECO:0007669"/>
    <property type="project" value="TreeGrafter"/>
</dbReference>
<feature type="binding site" evidence="13">
    <location>
        <position position="119"/>
    </location>
    <ligand>
        <name>substrate</name>
    </ligand>
</feature>
<keyword evidence="7 13" id="KW-0963">Cytoplasm</keyword>
<dbReference type="InterPro" id="IPR015911">
    <property type="entry name" value="Phosphoglycerate_kinase_CS"/>
</dbReference>
<evidence type="ECO:0000256" key="8">
    <source>
        <dbReference type="ARBA" id="ARBA00022679"/>
    </source>
</evidence>
<evidence type="ECO:0000256" key="7">
    <source>
        <dbReference type="ARBA" id="ARBA00022490"/>
    </source>
</evidence>
<dbReference type="PROSITE" id="PS00111">
    <property type="entry name" value="PGLYCERATE_KINASE"/>
    <property type="match status" value="1"/>
</dbReference>
<reference evidence="18" key="3">
    <citation type="submission" date="2024-03" db="EMBL/GenBank/DDBJ databases">
        <title>The Genome Sequence of Enterococcus sp. DIV0242b.</title>
        <authorList>
            <consortium name="The Broad Institute Genomics Platform"/>
            <consortium name="The Broad Institute Microbial Omics Core"/>
            <consortium name="The Broad Institute Genomic Center for Infectious Diseases"/>
            <person name="Earl A."/>
            <person name="Manson A."/>
            <person name="Gilmore M."/>
            <person name="Schwartman J."/>
            <person name="Shea T."/>
            <person name="Abouelleil A."/>
            <person name="Cao P."/>
            <person name="Chapman S."/>
            <person name="Cusick C."/>
            <person name="Young S."/>
            <person name="Neafsey D."/>
            <person name="Nusbaum C."/>
            <person name="Birren B."/>
        </authorList>
    </citation>
    <scope>NUCLEOTIDE SEQUENCE</scope>
    <source>
        <strain evidence="18">9E7_DIV0242</strain>
    </source>
</reference>
<accession>A0A242K6K6</accession>
<evidence type="ECO:0000256" key="3">
    <source>
        <dbReference type="ARBA" id="ARBA00004838"/>
    </source>
</evidence>
<evidence type="ECO:0000256" key="1">
    <source>
        <dbReference type="ARBA" id="ARBA00000642"/>
    </source>
</evidence>
<dbReference type="EC" id="2.7.2.3" evidence="5 13"/>
<dbReference type="InterPro" id="IPR001576">
    <property type="entry name" value="Phosphoglycerate_kinase"/>
</dbReference>
<dbReference type="GO" id="GO:0006096">
    <property type="term" value="P:glycolytic process"/>
    <property type="evidence" value="ECO:0007669"/>
    <property type="project" value="UniProtKB-UniRule"/>
</dbReference>
<comment type="subcellular location">
    <subcellularLocation>
        <location evidence="2 13">Cytoplasm</location>
    </subcellularLocation>
</comment>
<comment type="pathway">
    <text evidence="3 13">Carbohydrate degradation; glycolysis; pyruvate from D-glyceraldehyde 3-phosphate: step 2/5.</text>
</comment>
<proteinExistence type="inferred from homology"/>
<dbReference type="GO" id="GO:0005524">
    <property type="term" value="F:ATP binding"/>
    <property type="evidence" value="ECO:0007669"/>
    <property type="project" value="UniProtKB-KW"/>
</dbReference>
<feature type="binding site" evidence="13">
    <location>
        <position position="156"/>
    </location>
    <ligand>
        <name>substrate</name>
    </ligand>
</feature>
<evidence type="ECO:0000256" key="4">
    <source>
        <dbReference type="ARBA" id="ARBA00008982"/>
    </source>
</evidence>
<keyword evidence="8 13" id="KW-0808">Transferase</keyword>
<dbReference type="InterPro" id="IPR036043">
    <property type="entry name" value="Phosphoglycerate_kinase_sf"/>
</dbReference>
<keyword evidence="19" id="KW-1185">Reference proteome</keyword>
<feature type="binding site" evidence="13 15">
    <location>
        <position position="295"/>
    </location>
    <ligand>
        <name>ATP</name>
        <dbReference type="ChEBI" id="CHEBI:30616"/>
    </ligand>
</feature>
<comment type="catalytic activity">
    <reaction evidence="1 13 16">
        <text>(2R)-3-phosphoglycerate + ATP = (2R)-3-phospho-glyceroyl phosphate + ADP</text>
        <dbReference type="Rhea" id="RHEA:14801"/>
        <dbReference type="ChEBI" id="CHEBI:30616"/>
        <dbReference type="ChEBI" id="CHEBI:57604"/>
        <dbReference type="ChEBI" id="CHEBI:58272"/>
        <dbReference type="ChEBI" id="CHEBI:456216"/>
        <dbReference type="EC" id="2.7.2.3"/>
    </reaction>
</comment>
<dbReference type="GO" id="GO:0043531">
    <property type="term" value="F:ADP binding"/>
    <property type="evidence" value="ECO:0007669"/>
    <property type="project" value="TreeGrafter"/>
</dbReference>
<evidence type="ECO:0000256" key="12">
    <source>
        <dbReference type="ARBA" id="ARBA00023152"/>
    </source>
</evidence>
<protein>
    <recommendedName>
        <fullName evidence="6 13">Phosphoglycerate kinase</fullName>
        <ecNumber evidence="5 13">2.7.2.3</ecNumber>
    </recommendedName>
</protein>
<sequence length="397" mass="41942">MAKKTIKDVDLKDKKVLVRVDFNVPLKDGVITNDNRIVAALPTIKYVIENGGKAILFSHLGRVKTEEDKAGKSLKPVAERLGELLGKPVTFVPETRGAELEAAVNNMKDGDVLVFENTRFEDIDGKKESGNDAELGKYWASLGDVFVNDAFGTAHRAHASNVGIASTGITTVAGFLMDKEIQFIGEAVEAPKRPFVAILGGAKVSDKIGVIENLIAKADKILIGGGMTYTFYKAKGIEIGNSLVEEDKVALAKELIEKAGDKLVLPVDSVCAKEFSNDVETVVTDGEAVPEGYMGLDIGPKSIELFTKELAGAKTVVWNGPMGVFEMSNFAKGTIGVCEAIANLEDATTIIGGGDSAAAAIQLGFADKFTHISTGGGASLELLEGKTLPGLAAINDK</sequence>
<dbReference type="PRINTS" id="PR00477">
    <property type="entry name" value="PHGLYCKINASE"/>
</dbReference>
<feature type="binding site" evidence="14">
    <location>
        <position position="119"/>
    </location>
    <ligand>
        <name>(2R)-3-phosphoglycerate</name>
        <dbReference type="ChEBI" id="CHEBI:58272"/>
    </ligand>
</feature>
<feature type="binding site" evidence="13 14">
    <location>
        <begin position="59"/>
        <end position="62"/>
    </location>
    <ligand>
        <name>substrate</name>
    </ligand>
</feature>
<reference evidence="18" key="2">
    <citation type="submission" date="2017-05" db="EMBL/GenBank/DDBJ databases">
        <authorList>
            <consortium name="The Broad Institute Genomics Platform"/>
            <consortium name="The Broad Institute Genomic Center for Infectious Diseases"/>
            <person name="Earl A."/>
            <person name="Manson A."/>
            <person name="Schwartman J."/>
            <person name="Gilmore M."/>
            <person name="Abouelleil A."/>
            <person name="Cao P."/>
            <person name="Chapman S."/>
            <person name="Cusick C."/>
            <person name="Shea T."/>
            <person name="Young S."/>
            <person name="Neafsey D."/>
            <person name="Nusbaum C."/>
            <person name="Birren B."/>
        </authorList>
    </citation>
    <scope>NUCLEOTIDE SEQUENCE</scope>
    <source>
        <strain evidence="18">9E7_DIV0242</strain>
    </source>
</reference>
<evidence type="ECO:0000256" key="13">
    <source>
        <dbReference type="HAMAP-Rule" id="MF_00145"/>
    </source>
</evidence>
<evidence type="ECO:0000256" key="11">
    <source>
        <dbReference type="ARBA" id="ARBA00022840"/>
    </source>
</evidence>
<feature type="binding site" evidence="13 15">
    <location>
        <position position="326"/>
    </location>
    <ligand>
        <name>ATP</name>
        <dbReference type="ChEBI" id="CHEBI:30616"/>
    </ligand>
</feature>
<dbReference type="FunFam" id="3.40.50.1260:FF:000008">
    <property type="entry name" value="Phosphoglycerate kinase"/>
    <property type="match status" value="1"/>
</dbReference>
<dbReference type="PANTHER" id="PTHR11406">
    <property type="entry name" value="PHOSPHOGLYCERATE KINASE"/>
    <property type="match status" value="1"/>
</dbReference>
<dbReference type="PIRSF" id="PIRSF000724">
    <property type="entry name" value="Pgk"/>
    <property type="match status" value="1"/>
</dbReference>
<dbReference type="GO" id="GO:0004618">
    <property type="term" value="F:phosphoglycerate kinase activity"/>
    <property type="evidence" value="ECO:0007669"/>
    <property type="project" value="UniProtKB-UniRule"/>
</dbReference>
<evidence type="ECO:0000313" key="17">
    <source>
        <dbReference type="EMBL" id="OTP15940.1"/>
    </source>
</evidence>
<dbReference type="EMBL" id="CP147247">
    <property type="protein sequence ID" value="WYJ92253.1"/>
    <property type="molecule type" value="Genomic_DNA"/>
</dbReference>
<dbReference type="Proteomes" id="UP000195141">
    <property type="component" value="Chromosome"/>
</dbReference>
<evidence type="ECO:0000256" key="9">
    <source>
        <dbReference type="ARBA" id="ARBA00022741"/>
    </source>
</evidence>
<comment type="subunit">
    <text evidence="13">Monomer.</text>
</comment>
<feature type="binding site" evidence="13 15">
    <location>
        <position position="207"/>
    </location>
    <ligand>
        <name>ATP</name>
        <dbReference type="ChEBI" id="CHEBI:30616"/>
    </ligand>
</feature>
<dbReference type="CDD" id="cd00318">
    <property type="entry name" value="Phosphoglycerate_kinase"/>
    <property type="match status" value="1"/>
</dbReference>
<organism evidence="17">
    <name type="scientific">Candidatus Enterococcus clewellii</name>
    <dbReference type="NCBI Taxonomy" id="1834193"/>
    <lineage>
        <taxon>Bacteria</taxon>
        <taxon>Bacillati</taxon>
        <taxon>Bacillota</taxon>
        <taxon>Bacilli</taxon>
        <taxon>Lactobacillales</taxon>
        <taxon>Enterococcaceae</taxon>
        <taxon>Enterococcus</taxon>
    </lineage>
</organism>